<dbReference type="EMBL" id="MTHB01000063">
    <property type="protein sequence ID" value="OXC78398.1"/>
    <property type="molecule type" value="Genomic_DNA"/>
</dbReference>
<evidence type="ECO:0000313" key="2">
    <source>
        <dbReference type="Proteomes" id="UP000214720"/>
    </source>
</evidence>
<dbReference type="AlphaFoldDB" id="A0A226X6B5"/>
<organism evidence="1 2">
    <name type="scientific">Caballeronia sordidicola</name>
    <name type="common">Burkholderia sordidicola</name>
    <dbReference type="NCBI Taxonomy" id="196367"/>
    <lineage>
        <taxon>Bacteria</taxon>
        <taxon>Pseudomonadati</taxon>
        <taxon>Pseudomonadota</taxon>
        <taxon>Betaproteobacteria</taxon>
        <taxon>Burkholderiales</taxon>
        <taxon>Burkholderiaceae</taxon>
        <taxon>Caballeronia</taxon>
    </lineage>
</organism>
<proteinExistence type="predicted"/>
<dbReference type="Proteomes" id="UP000214720">
    <property type="component" value="Unassembled WGS sequence"/>
</dbReference>
<evidence type="ECO:0000313" key="1">
    <source>
        <dbReference type="EMBL" id="OXC78398.1"/>
    </source>
</evidence>
<sequence length="110" mass="13155">MITHLRDVYRGFLICTDIRRGYGLRYCVTHQQFEKMREVPTRPVKLKCDLTEQYVYMTDAFDASARTARAEIDLLLLNNCRKAFVSIRYRRTNWPTYFSRGFALHKQKPI</sequence>
<dbReference type="RefSeq" id="WP_089160644.1">
    <property type="nucleotide sequence ID" value="NZ_MTHB01000063.1"/>
</dbReference>
<protein>
    <submittedName>
        <fullName evidence="1">Uncharacterized protein</fullName>
    </submittedName>
</protein>
<comment type="caution">
    <text evidence="1">The sequence shown here is derived from an EMBL/GenBank/DDBJ whole genome shotgun (WGS) entry which is preliminary data.</text>
</comment>
<accession>A0A226X6B5</accession>
<reference evidence="2" key="1">
    <citation type="submission" date="2017-01" db="EMBL/GenBank/DDBJ databases">
        <title>Genome Analysis of Deinococcus marmoris KOPRI26562.</title>
        <authorList>
            <person name="Kim J.H."/>
            <person name="Oh H.-M."/>
        </authorList>
    </citation>
    <scope>NUCLEOTIDE SEQUENCE [LARGE SCALE GENOMIC DNA]</scope>
    <source>
        <strain evidence="2">PAMC 26633</strain>
    </source>
</reference>
<name>A0A226X6B5_CABSO</name>
<gene>
    <name evidence="1" type="ORF">BSU04_11670</name>
</gene>